<dbReference type="Gene3D" id="3.40.50.150">
    <property type="entry name" value="Vaccinia Virus protein VP39"/>
    <property type="match status" value="1"/>
</dbReference>
<dbReference type="Pfam" id="PF05050">
    <property type="entry name" value="Methyltransf_21"/>
    <property type="match status" value="1"/>
</dbReference>
<keyword evidence="3" id="KW-1185">Reference proteome</keyword>
<evidence type="ECO:0000313" key="3">
    <source>
        <dbReference type="Proteomes" id="UP000318053"/>
    </source>
</evidence>
<accession>A0A5C5YB72</accession>
<dbReference type="SUPFAM" id="SSF53335">
    <property type="entry name" value="S-adenosyl-L-methionine-dependent methyltransferases"/>
    <property type="match status" value="1"/>
</dbReference>
<dbReference type="Proteomes" id="UP000318053">
    <property type="component" value="Unassembled WGS sequence"/>
</dbReference>
<proteinExistence type="predicted"/>
<dbReference type="AlphaFoldDB" id="A0A5C5YB72"/>
<dbReference type="PANTHER" id="PTHR34203">
    <property type="entry name" value="METHYLTRANSFERASE, FKBM FAMILY PROTEIN"/>
    <property type="match status" value="1"/>
</dbReference>
<sequence>MKLLRDFVFRVRYLGRGVPRAVGDRCFRFDESLRRWNFDQEAEVRQCIEANVKEGGVAVDVGANFGLHTLVMADRVGASGSVLAFEPVTENLRLLRRNISLNGFSDRVSVVDSAVSDLDEATIEMHVDSDALEPSASIATSAGERVAVRVGNQSLDSATSALTESQNCFVKIDVEGAELSVLRSGLGFLDRVRPTLLIEVHDYALPQFGESTESVYKFLQDHGFEIQQLSDMANHNGSYHHIIAIPSVLMGASSN</sequence>
<dbReference type="RefSeq" id="WP_146390548.1">
    <property type="nucleotide sequence ID" value="NZ_SJPK01000003.1"/>
</dbReference>
<dbReference type="OrthoDB" id="261740at2"/>
<keyword evidence="2" id="KW-0489">Methyltransferase</keyword>
<comment type="caution">
    <text evidence="2">The sequence shown here is derived from an EMBL/GenBank/DDBJ whole genome shotgun (WGS) entry which is preliminary data.</text>
</comment>
<dbReference type="NCBIfam" id="TIGR01444">
    <property type="entry name" value="fkbM_fam"/>
    <property type="match status" value="1"/>
</dbReference>
<organism evidence="2 3">
    <name type="scientific">Allorhodopirellula solitaria</name>
    <dbReference type="NCBI Taxonomy" id="2527987"/>
    <lineage>
        <taxon>Bacteria</taxon>
        <taxon>Pseudomonadati</taxon>
        <taxon>Planctomycetota</taxon>
        <taxon>Planctomycetia</taxon>
        <taxon>Pirellulales</taxon>
        <taxon>Pirellulaceae</taxon>
        <taxon>Allorhodopirellula</taxon>
    </lineage>
</organism>
<reference evidence="2 3" key="1">
    <citation type="submission" date="2019-02" db="EMBL/GenBank/DDBJ databases">
        <title>Deep-cultivation of Planctomycetes and their phenomic and genomic characterization uncovers novel biology.</title>
        <authorList>
            <person name="Wiegand S."/>
            <person name="Jogler M."/>
            <person name="Boedeker C."/>
            <person name="Pinto D."/>
            <person name="Vollmers J."/>
            <person name="Rivas-Marin E."/>
            <person name="Kohn T."/>
            <person name="Peeters S.H."/>
            <person name="Heuer A."/>
            <person name="Rast P."/>
            <person name="Oberbeckmann S."/>
            <person name="Bunk B."/>
            <person name="Jeske O."/>
            <person name="Meyerdierks A."/>
            <person name="Storesund J.E."/>
            <person name="Kallscheuer N."/>
            <person name="Luecker S."/>
            <person name="Lage O.M."/>
            <person name="Pohl T."/>
            <person name="Merkel B.J."/>
            <person name="Hornburger P."/>
            <person name="Mueller R.-W."/>
            <person name="Bruemmer F."/>
            <person name="Labrenz M."/>
            <person name="Spormann A.M."/>
            <person name="Op Den Camp H."/>
            <person name="Overmann J."/>
            <person name="Amann R."/>
            <person name="Jetten M.S.M."/>
            <person name="Mascher T."/>
            <person name="Medema M.H."/>
            <person name="Devos D.P."/>
            <person name="Kaster A.-K."/>
            <person name="Ovreas L."/>
            <person name="Rohde M."/>
            <person name="Galperin M.Y."/>
            <person name="Jogler C."/>
        </authorList>
    </citation>
    <scope>NUCLEOTIDE SEQUENCE [LARGE SCALE GENOMIC DNA]</scope>
    <source>
        <strain evidence="2 3">CA85</strain>
    </source>
</reference>
<keyword evidence="2" id="KW-0808">Transferase</keyword>
<evidence type="ECO:0000259" key="1">
    <source>
        <dbReference type="Pfam" id="PF05050"/>
    </source>
</evidence>
<dbReference type="InterPro" id="IPR029063">
    <property type="entry name" value="SAM-dependent_MTases_sf"/>
</dbReference>
<dbReference type="EMBL" id="SJPK01000003">
    <property type="protein sequence ID" value="TWT72947.1"/>
    <property type="molecule type" value="Genomic_DNA"/>
</dbReference>
<feature type="domain" description="Methyltransferase FkbM" evidence="1">
    <location>
        <begin position="60"/>
        <end position="225"/>
    </location>
</feature>
<dbReference type="PANTHER" id="PTHR34203:SF15">
    <property type="entry name" value="SLL1173 PROTEIN"/>
    <property type="match status" value="1"/>
</dbReference>
<evidence type="ECO:0000313" key="2">
    <source>
        <dbReference type="EMBL" id="TWT72947.1"/>
    </source>
</evidence>
<gene>
    <name evidence="2" type="ORF">CA85_14080</name>
</gene>
<name>A0A5C5YB72_9BACT</name>
<dbReference type="GO" id="GO:0032259">
    <property type="term" value="P:methylation"/>
    <property type="evidence" value="ECO:0007669"/>
    <property type="project" value="UniProtKB-KW"/>
</dbReference>
<dbReference type="GO" id="GO:0008168">
    <property type="term" value="F:methyltransferase activity"/>
    <property type="evidence" value="ECO:0007669"/>
    <property type="project" value="UniProtKB-KW"/>
</dbReference>
<dbReference type="InterPro" id="IPR052514">
    <property type="entry name" value="SAM-dependent_MTase"/>
</dbReference>
<protein>
    <submittedName>
        <fullName evidence="2">Methyltransferase domain protein</fullName>
    </submittedName>
</protein>
<dbReference type="InterPro" id="IPR006342">
    <property type="entry name" value="FkbM_mtfrase"/>
</dbReference>